<dbReference type="Pfam" id="PF03379">
    <property type="entry name" value="CcmB"/>
    <property type="match status" value="1"/>
</dbReference>
<evidence type="ECO:0000256" key="4">
    <source>
        <dbReference type="ARBA" id="ARBA00022692"/>
    </source>
</evidence>
<evidence type="ECO:0000256" key="2">
    <source>
        <dbReference type="ARBA" id="ARBA00010544"/>
    </source>
</evidence>
<comment type="similarity">
    <text evidence="2">Belongs to the CcmB/CycW/HelB family.</text>
</comment>
<dbReference type="GO" id="GO:0015232">
    <property type="term" value="F:heme transmembrane transporter activity"/>
    <property type="evidence" value="ECO:0007669"/>
    <property type="project" value="InterPro"/>
</dbReference>
<dbReference type="GO" id="GO:0017004">
    <property type="term" value="P:cytochrome complex assembly"/>
    <property type="evidence" value="ECO:0007669"/>
    <property type="project" value="UniProtKB-KW"/>
</dbReference>
<dbReference type="AlphaFoldDB" id="A0A1H2YXA2"/>
<name>A0A1H2YXA2_HALVA</name>
<evidence type="ECO:0000256" key="3">
    <source>
        <dbReference type="ARBA" id="ARBA00022448"/>
    </source>
</evidence>
<dbReference type="GO" id="GO:0005886">
    <property type="term" value="C:plasma membrane"/>
    <property type="evidence" value="ECO:0007669"/>
    <property type="project" value="TreeGrafter"/>
</dbReference>
<protein>
    <submittedName>
        <fullName evidence="9">Heme exporter protein B</fullName>
    </submittedName>
</protein>
<dbReference type="EMBL" id="FNOF01000014">
    <property type="protein sequence ID" value="SDX09783.1"/>
    <property type="molecule type" value="Genomic_DNA"/>
</dbReference>
<evidence type="ECO:0000256" key="7">
    <source>
        <dbReference type="ARBA" id="ARBA00023136"/>
    </source>
</evidence>
<dbReference type="GO" id="GO:1903607">
    <property type="term" value="P:cytochrome c biosynthetic process"/>
    <property type="evidence" value="ECO:0007669"/>
    <property type="project" value="TreeGrafter"/>
</dbReference>
<dbReference type="InterPro" id="IPR003544">
    <property type="entry name" value="Cyt_c_biogenesis_CcmB"/>
</dbReference>
<keyword evidence="4 8" id="KW-0812">Transmembrane</keyword>
<evidence type="ECO:0000256" key="6">
    <source>
        <dbReference type="ARBA" id="ARBA00022989"/>
    </source>
</evidence>
<evidence type="ECO:0000313" key="10">
    <source>
        <dbReference type="Proteomes" id="UP000182573"/>
    </source>
</evidence>
<accession>A0A1H2YXA2</accession>
<dbReference type="PANTHER" id="PTHR30070:SF1">
    <property type="entry name" value="CYTOCHROME C BIOGENESIS B-RELATED"/>
    <property type="match status" value="1"/>
</dbReference>
<sequence>MIRQYLRAVRAIAAKDLLLEARGKRRANGAAVLALLIVVIFSFVFVRRVDEQAVIARGGLWIALVFATTLALSRGIAVEDANAAIEGLMLAPVDRSAIYLGKVCSSTVFVTAIGWVTLVAVTVFLGAPFEPALLVQLAVVFPLAAIGFSAAGVLLTALTLNSQVNESLLPVLLVPLVVPVILAGIELTGLAGGPFWLSEWFRILLVYDGTVIVTGWVSFEFVIEA</sequence>
<feature type="transmembrane region" description="Helical" evidence="8">
    <location>
        <begin position="99"/>
        <end position="127"/>
    </location>
</feature>
<organism evidence="9 10">
    <name type="scientific">Haloarcula vallismortis</name>
    <name type="common">Halobacterium vallismortis</name>
    <dbReference type="NCBI Taxonomy" id="28442"/>
    <lineage>
        <taxon>Archaea</taxon>
        <taxon>Methanobacteriati</taxon>
        <taxon>Methanobacteriota</taxon>
        <taxon>Stenosarchaea group</taxon>
        <taxon>Halobacteria</taxon>
        <taxon>Halobacteriales</taxon>
        <taxon>Haloarculaceae</taxon>
        <taxon>Haloarcula</taxon>
    </lineage>
</organism>
<dbReference type="PANTHER" id="PTHR30070">
    <property type="entry name" value="HEME EXPORTER PROTEIN B"/>
    <property type="match status" value="1"/>
</dbReference>
<dbReference type="RefSeq" id="WP_004516188.1">
    <property type="nucleotide sequence ID" value="NZ_FNOF01000014.1"/>
</dbReference>
<comment type="subcellular location">
    <subcellularLocation>
        <location evidence="1">Membrane</location>
        <topology evidence="1">Multi-pass membrane protein</topology>
    </subcellularLocation>
</comment>
<feature type="transmembrane region" description="Helical" evidence="8">
    <location>
        <begin position="58"/>
        <end position="78"/>
    </location>
</feature>
<feature type="transmembrane region" description="Helical" evidence="8">
    <location>
        <begin position="133"/>
        <end position="160"/>
    </location>
</feature>
<evidence type="ECO:0000313" key="9">
    <source>
        <dbReference type="EMBL" id="SDX09783.1"/>
    </source>
</evidence>
<feature type="transmembrane region" description="Helical" evidence="8">
    <location>
        <begin position="172"/>
        <end position="197"/>
    </location>
</feature>
<gene>
    <name evidence="9" type="ORF">SAMN05443574_11459</name>
</gene>
<dbReference type="STRING" id="28442.SAMN05443574_11459"/>
<feature type="transmembrane region" description="Helical" evidence="8">
    <location>
        <begin position="203"/>
        <end position="223"/>
    </location>
</feature>
<dbReference type="PRINTS" id="PR01414">
    <property type="entry name" value="CCMBBIOGNSIS"/>
</dbReference>
<evidence type="ECO:0000256" key="5">
    <source>
        <dbReference type="ARBA" id="ARBA00022748"/>
    </source>
</evidence>
<keyword evidence="3" id="KW-0813">Transport</keyword>
<evidence type="ECO:0000256" key="1">
    <source>
        <dbReference type="ARBA" id="ARBA00004141"/>
    </source>
</evidence>
<evidence type="ECO:0000256" key="8">
    <source>
        <dbReference type="SAM" id="Phobius"/>
    </source>
</evidence>
<feature type="transmembrane region" description="Helical" evidence="8">
    <location>
        <begin position="27"/>
        <end position="46"/>
    </location>
</feature>
<keyword evidence="5" id="KW-0201">Cytochrome c-type biogenesis</keyword>
<dbReference type="Proteomes" id="UP000182573">
    <property type="component" value="Unassembled WGS sequence"/>
</dbReference>
<keyword evidence="6 8" id="KW-1133">Transmembrane helix</keyword>
<proteinExistence type="inferred from homology"/>
<reference evidence="9 10" key="1">
    <citation type="submission" date="2016-10" db="EMBL/GenBank/DDBJ databases">
        <authorList>
            <person name="de Groot N.N."/>
        </authorList>
    </citation>
    <scope>NUCLEOTIDE SEQUENCE [LARGE SCALE GENOMIC DNA]</scope>
    <source>
        <strain evidence="9 10">DSM 3756</strain>
    </source>
</reference>
<keyword evidence="7 8" id="KW-0472">Membrane</keyword>